<dbReference type="HOGENOM" id="CLU_1548306_0_0_1"/>
<keyword evidence="2" id="KW-1185">Reference proteome</keyword>
<proteinExistence type="predicted"/>
<evidence type="ECO:0000313" key="2">
    <source>
        <dbReference type="Proteomes" id="UP000014071"/>
    </source>
</evidence>
<evidence type="ECO:0000313" key="1">
    <source>
        <dbReference type="EMBL" id="GAC97143.1"/>
    </source>
</evidence>
<protein>
    <submittedName>
        <fullName evidence="1">Uncharacterized protein</fullName>
    </submittedName>
</protein>
<organism evidence="1 2">
    <name type="scientific">Pseudozyma hubeiensis (strain SY62)</name>
    <name type="common">Yeast</name>
    <dbReference type="NCBI Taxonomy" id="1305764"/>
    <lineage>
        <taxon>Eukaryota</taxon>
        <taxon>Fungi</taxon>
        <taxon>Dikarya</taxon>
        <taxon>Basidiomycota</taxon>
        <taxon>Ustilaginomycotina</taxon>
        <taxon>Ustilaginomycetes</taxon>
        <taxon>Ustilaginales</taxon>
        <taxon>Ustilaginaceae</taxon>
        <taxon>Pseudozyma</taxon>
    </lineage>
</organism>
<name>R9P6W2_PSEHS</name>
<accession>R9P6W2</accession>
<dbReference type="AlphaFoldDB" id="R9P6W2"/>
<dbReference type="GeneID" id="24110009"/>
<sequence length="173" mass="19700">MSPMANSDVSSQLPNVVWDLLAAYTVSGRLASSYKKFILRCRSFRNETSSGLVNPLRRFDLEQGISSVSHSSRRHKEASCRIHRTLCMRMLWCGTAIKIGVSSSTAMCLPRMDECRSVPDFRFVVFRFRNGCWCLEECTVCAVCYSIQRCLEAARKLFSNQRERVSKSLPKPV</sequence>
<dbReference type="EMBL" id="DF238808">
    <property type="protein sequence ID" value="GAC97143.1"/>
    <property type="molecule type" value="Genomic_DNA"/>
</dbReference>
<reference evidence="2" key="1">
    <citation type="journal article" date="2013" name="Genome Announc.">
        <title>Draft genome sequence of the basidiomycetous yeast-like fungus Pseudozyma hubeiensis SY62, which produces an abundant amount of the biosurfactant mannosylerythritol lipids.</title>
        <authorList>
            <person name="Konishi M."/>
            <person name="Hatada Y."/>
            <person name="Horiuchi J."/>
        </authorList>
    </citation>
    <scope>NUCLEOTIDE SEQUENCE [LARGE SCALE GENOMIC DNA]</scope>
    <source>
        <strain evidence="2">SY62</strain>
    </source>
</reference>
<dbReference type="Proteomes" id="UP000014071">
    <property type="component" value="Unassembled WGS sequence"/>
</dbReference>
<gene>
    <name evidence="1" type="ORF">PHSY_004728</name>
</gene>
<dbReference type="RefSeq" id="XP_012190730.1">
    <property type="nucleotide sequence ID" value="XM_012335340.1"/>
</dbReference>